<accession>A0A974HDF5</accession>
<protein>
    <submittedName>
        <fullName evidence="1">Uncharacterized protein</fullName>
    </submittedName>
</protein>
<reference evidence="2" key="1">
    <citation type="journal article" date="2016" name="Nature">
        <title>Genome evolution in the allotetraploid frog Xenopus laevis.</title>
        <authorList>
            <person name="Session A.M."/>
            <person name="Uno Y."/>
            <person name="Kwon T."/>
            <person name="Chapman J.A."/>
            <person name="Toyoda A."/>
            <person name="Takahashi S."/>
            <person name="Fukui A."/>
            <person name="Hikosaka A."/>
            <person name="Suzuki A."/>
            <person name="Kondo M."/>
            <person name="van Heeringen S.J."/>
            <person name="Quigley I."/>
            <person name="Heinz S."/>
            <person name="Ogino H."/>
            <person name="Ochi H."/>
            <person name="Hellsten U."/>
            <person name="Lyons J.B."/>
            <person name="Simakov O."/>
            <person name="Putnam N."/>
            <person name="Stites J."/>
            <person name="Kuroki Y."/>
            <person name="Tanaka T."/>
            <person name="Michiue T."/>
            <person name="Watanabe M."/>
            <person name="Bogdanovic O."/>
            <person name="Lister R."/>
            <person name="Georgiou G."/>
            <person name="Paranjpe S.S."/>
            <person name="van Kruijsbergen I."/>
            <person name="Shu S."/>
            <person name="Carlson J."/>
            <person name="Kinoshita T."/>
            <person name="Ohta Y."/>
            <person name="Mawaribuchi S."/>
            <person name="Jenkins J."/>
            <person name="Grimwood J."/>
            <person name="Schmutz J."/>
            <person name="Mitros T."/>
            <person name="Mozaffari S.V."/>
            <person name="Suzuki Y."/>
            <person name="Haramoto Y."/>
            <person name="Yamamoto T.S."/>
            <person name="Takagi C."/>
            <person name="Heald R."/>
            <person name="Miller K."/>
            <person name="Haudenschild C."/>
            <person name="Kitzman J."/>
            <person name="Nakayama T."/>
            <person name="Izutsu Y."/>
            <person name="Robert J."/>
            <person name="Fortriede J."/>
            <person name="Burns K."/>
            <person name="Lotay V."/>
            <person name="Karimi K."/>
            <person name="Yasuoka Y."/>
            <person name="Dichmann D.S."/>
            <person name="Flajnik M.F."/>
            <person name="Houston D.W."/>
            <person name="Shendure J."/>
            <person name="DuPasquier L."/>
            <person name="Vize P.D."/>
            <person name="Zorn A.M."/>
            <person name="Ito M."/>
            <person name="Marcotte E.M."/>
            <person name="Wallingford J.B."/>
            <person name="Ito Y."/>
            <person name="Asashima M."/>
            <person name="Ueno N."/>
            <person name="Matsuda Y."/>
            <person name="Veenstra G.J."/>
            <person name="Fujiyama A."/>
            <person name="Harland R.M."/>
            <person name="Taira M."/>
            <person name="Rokhsar D.S."/>
        </authorList>
    </citation>
    <scope>NUCLEOTIDE SEQUENCE [LARGE SCALE GENOMIC DNA]</scope>
    <source>
        <strain evidence="2">J</strain>
    </source>
</reference>
<name>A0A974HDF5_XENLA</name>
<evidence type="ECO:0000313" key="1">
    <source>
        <dbReference type="EMBL" id="OCT73847.1"/>
    </source>
</evidence>
<dbReference type="AlphaFoldDB" id="A0A974HDF5"/>
<dbReference type="EMBL" id="CM004477">
    <property type="protein sequence ID" value="OCT73847.1"/>
    <property type="molecule type" value="Genomic_DNA"/>
</dbReference>
<gene>
    <name evidence="1" type="ORF">XELAEV_18032811mg</name>
</gene>
<evidence type="ECO:0000313" key="2">
    <source>
        <dbReference type="Proteomes" id="UP000694892"/>
    </source>
</evidence>
<organism evidence="1 2">
    <name type="scientific">Xenopus laevis</name>
    <name type="common">African clawed frog</name>
    <dbReference type="NCBI Taxonomy" id="8355"/>
    <lineage>
        <taxon>Eukaryota</taxon>
        <taxon>Metazoa</taxon>
        <taxon>Chordata</taxon>
        <taxon>Craniata</taxon>
        <taxon>Vertebrata</taxon>
        <taxon>Euteleostomi</taxon>
        <taxon>Amphibia</taxon>
        <taxon>Batrachia</taxon>
        <taxon>Anura</taxon>
        <taxon>Pipoidea</taxon>
        <taxon>Pipidae</taxon>
        <taxon>Xenopodinae</taxon>
        <taxon>Xenopus</taxon>
        <taxon>Xenopus</taxon>
    </lineage>
</organism>
<sequence length="72" mass="8158">MLSTKINFSYYPRWSTCGKKVHLRLVSKMVDPNEIVHCASSPFIHVCPRVESTVGERASRASFHRIQNVPAS</sequence>
<proteinExistence type="predicted"/>
<dbReference type="Proteomes" id="UP000694892">
    <property type="component" value="Chromosome 6S"/>
</dbReference>